<dbReference type="PANTHER" id="PTHR10644">
    <property type="entry name" value="DNA REPAIR/RNA PROCESSING CPSF FAMILY"/>
    <property type="match status" value="1"/>
</dbReference>
<reference evidence="3" key="1">
    <citation type="journal article" date="2023" name="G3 (Bethesda)">
        <title>Whole genome assemblies of Zophobas morio and Tenebrio molitor.</title>
        <authorList>
            <person name="Kaur S."/>
            <person name="Stinson S.A."/>
            <person name="diCenzo G.C."/>
        </authorList>
    </citation>
    <scope>NUCLEOTIDE SEQUENCE</scope>
    <source>
        <strain evidence="3">QUZm001</strain>
    </source>
</reference>
<dbReference type="EMBL" id="JALNTZ010002415">
    <property type="protein sequence ID" value="KAJ3617934.1"/>
    <property type="molecule type" value="Genomic_DNA"/>
</dbReference>
<evidence type="ECO:0000313" key="4">
    <source>
        <dbReference type="Proteomes" id="UP001168821"/>
    </source>
</evidence>
<dbReference type="InterPro" id="IPR058543">
    <property type="entry name" value="Beta-prop_RSE1/DDB1/CPSF1_2nd"/>
</dbReference>
<evidence type="ECO:0008006" key="5">
    <source>
        <dbReference type="Google" id="ProtNLM"/>
    </source>
</evidence>
<dbReference type="Pfam" id="PF23726">
    <property type="entry name" value="Beta-prop_RSE1_2nd"/>
    <property type="match status" value="1"/>
</dbReference>
<proteinExistence type="predicted"/>
<protein>
    <recommendedName>
        <fullName evidence="5">Cleavage and polyadenylation specificity factor subunit 1</fullName>
    </recommendedName>
</protein>
<gene>
    <name evidence="3" type="ORF">Zmor_008794</name>
</gene>
<dbReference type="InterPro" id="IPR018846">
    <property type="entry name" value="Beta-prop_RSE1/DDB1/CPSF1_1st"/>
</dbReference>
<feature type="domain" description="RSE1/DDB1/CPSF1 second beta-propeller" evidence="2">
    <location>
        <begin position="547"/>
        <end position="837"/>
    </location>
</feature>
<dbReference type="Pfam" id="PF10433">
    <property type="entry name" value="Beta-prop_RSE1_1st"/>
    <property type="match status" value="1"/>
</dbReference>
<dbReference type="InterPro" id="IPR015943">
    <property type="entry name" value="WD40/YVTN_repeat-like_dom_sf"/>
</dbReference>
<dbReference type="AlphaFoldDB" id="A0AA38HJ99"/>
<feature type="domain" description="RSE1/DDB1/CPSF1 first beta-propeller" evidence="1">
    <location>
        <begin position="82"/>
        <end position="420"/>
    </location>
</feature>
<keyword evidence="4" id="KW-1185">Reference proteome</keyword>
<evidence type="ECO:0000259" key="1">
    <source>
        <dbReference type="Pfam" id="PF10433"/>
    </source>
</evidence>
<sequence length="896" mass="100324">MFGVCHQYLSSSVIEIALEDNLYKSQGYFCSYESKEICVARNDVLEIYRLITSTNSSKRESSKSKLRHHNVTTHNKGYPKITLVNHNEAARLELVYSQRLHGNIESLAKASNPGNLDSIILAFGDYKVSVIHFEMSTYSFGTKSMHWFEDDEIKDGLVSRHSRPIVKVDSLSRCAAVLCYNRCLAILPLTRLDEMNNSSPTISNLRSFIVYPSYEVNGALHKINNIRDIEFLEAYFHPTLAILYEEEETWAGRLAVKEDTYSVIAIAVQSEDAKSLAFRVNNLPFDCLRLQAVPQPRGGVLVYTANALLYLNQNITPYGISLNSLAERSTRFPLEPLPSVVATLEESVSLFLNADVFLISLKSGDILLAVMTSDSGKSVPRFEMRRTISSVIPSCICSVGHNHIFLGSRVGDSLLISYESVVHELVALGAQNNKTDSEEKGQFCEAEEQEDELLVFETDDQDLFHRISYNFKVCDSIINIGPVVGLDVGEPEFLSEEFADPEKLALELVTCSGYGKNGCLCVLQEGVRPIVLMSHNYSAGTSLWAERLWAIYDPQKSSAQHDFLFLSKPDSTMLISTAESDFSEAEKTFFVTQESTIHVCNMLNGAVVVQVFKTGLLIYDGETCNTVRVGGGGIARSCNSETFLALALDNAHLLLFEINENTKMLNPLPSEEHSRRIGRKEGLLSSKRGSPNNLALVLYVSLTVIVLKENDSDDEFLYGTADEELPDSKEFEGKNQQGDEPTPVKTYLFLVRLNGDLEIRLLPEGSLCFLVRGMAHGPRVLVGTGASDHEEASCFRRWKIDPNPPVITELLVVSFECLHGDIVLLAITHSGDLFVYRSYSFTETATEFDCLPLRFRRIEHEVTLRKMDNYEDEFASLFVHQLVHYNRDFLFVLSGL</sequence>
<dbReference type="Gene3D" id="2.130.10.10">
    <property type="entry name" value="YVTN repeat-like/Quinoprotein amine dehydrogenase"/>
    <property type="match status" value="2"/>
</dbReference>
<dbReference type="InterPro" id="IPR050358">
    <property type="entry name" value="RSE1/DDB1/CFT1"/>
</dbReference>
<evidence type="ECO:0000259" key="2">
    <source>
        <dbReference type="Pfam" id="PF23726"/>
    </source>
</evidence>
<accession>A0AA38HJ99</accession>
<organism evidence="3 4">
    <name type="scientific">Zophobas morio</name>
    <dbReference type="NCBI Taxonomy" id="2755281"/>
    <lineage>
        <taxon>Eukaryota</taxon>
        <taxon>Metazoa</taxon>
        <taxon>Ecdysozoa</taxon>
        <taxon>Arthropoda</taxon>
        <taxon>Hexapoda</taxon>
        <taxon>Insecta</taxon>
        <taxon>Pterygota</taxon>
        <taxon>Neoptera</taxon>
        <taxon>Endopterygota</taxon>
        <taxon>Coleoptera</taxon>
        <taxon>Polyphaga</taxon>
        <taxon>Cucujiformia</taxon>
        <taxon>Tenebrionidae</taxon>
        <taxon>Zophobas</taxon>
    </lineage>
</organism>
<evidence type="ECO:0000313" key="3">
    <source>
        <dbReference type="EMBL" id="KAJ3617934.1"/>
    </source>
</evidence>
<comment type="caution">
    <text evidence="3">The sequence shown here is derived from an EMBL/GenBank/DDBJ whole genome shotgun (WGS) entry which is preliminary data.</text>
</comment>
<dbReference type="Proteomes" id="UP001168821">
    <property type="component" value="Unassembled WGS sequence"/>
</dbReference>
<name>A0AA38HJ99_9CUCU</name>